<dbReference type="CDD" id="cd00060">
    <property type="entry name" value="FHA"/>
    <property type="match status" value="1"/>
</dbReference>
<feature type="domain" description="FHA" evidence="6">
    <location>
        <begin position="120"/>
        <end position="169"/>
    </location>
</feature>
<dbReference type="InterPro" id="IPR027417">
    <property type="entry name" value="P-loop_NTPase"/>
</dbReference>
<keyword evidence="9" id="KW-1185">Reference proteome</keyword>
<feature type="transmembrane region" description="Helical" evidence="5">
    <location>
        <begin position="243"/>
        <end position="271"/>
    </location>
</feature>
<dbReference type="PANTHER" id="PTHR22683:SF1">
    <property type="entry name" value="TYPE VII SECRETION SYSTEM PROTEIN ESSC"/>
    <property type="match status" value="1"/>
</dbReference>
<feature type="binding site" evidence="4">
    <location>
        <begin position="977"/>
        <end position="984"/>
    </location>
    <ligand>
        <name>ATP</name>
        <dbReference type="ChEBI" id="CHEBI:30616"/>
    </ligand>
</feature>
<keyword evidence="5" id="KW-1133">Transmembrane helix</keyword>
<dbReference type="GO" id="GO:0051301">
    <property type="term" value="P:cell division"/>
    <property type="evidence" value="ECO:0007669"/>
    <property type="project" value="UniProtKB-KW"/>
</dbReference>
<evidence type="ECO:0000256" key="4">
    <source>
        <dbReference type="PROSITE-ProRule" id="PRU00289"/>
    </source>
</evidence>
<dbReference type="InterPro" id="IPR032030">
    <property type="entry name" value="YscD_cytoplasmic_dom"/>
</dbReference>
<keyword evidence="1" id="KW-0597">Phosphoprotein</keyword>
<dbReference type="InterPro" id="IPR003593">
    <property type="entry name" value="AAA+_ATPase"/>
</dbReference>
<evidence type="ECO:0000256" key="1">
    <source>
        <dbReference type="ARBA" id="ARBA00022553"/>
    </source>
</evidence>
<evidence type="ECO:0000313" key="8">
    <source>
        <dbReference type="EMBL" id="GGB14459.1"/>
    </source>
</evidence>
<evidence type="ECO:0000256" key="3">
    <source>
        <dbReference type="ARBA" id="ARBA00022840"/>
    </source>
</evidence>
<dbReference type="EMBL" id="BMHI01000001">
    <property type="protein sequence ID" value="GGB14459.1"/>
    <property type="molecule type" value="Genomic_DNA"/>
</dbReference>
<dbReference type="SMART" id="SM00382">
    <property type="entry name" value="AAA"/>
    <property type="match status" value="3"/>
</dbReference>
<dbReference type="PANTHER" id="PTHR22683">
    <property type="entry name" value="SPORULATION PROTEIN RELATED"/>
    <property type="match status" value="1"/>
</dbReference>
<dbReference type="SUPFAM" id="SSF49879">
    <property type="entry name" value="SMAD/FHA domain"/>
    <property type="match status" value="1"/>
</dbReference>
<dbReference type="PROSITE" id="PS50901">
    <property type="entry name" value="FTSK"/>
    <property type="match status" value="2"/>
</dbReference>
<feature type="domain" description="FtsK" evidence="7">
    <location>
        <begin position="960"/>
        <end position="1146"/>
    </location>
</feature>
<proteinExistence type="predicted"/>
<dbReference type="CDD" id="cd01127">
    <property type="entry name" value="TrwB_TraG_TraD_VirD4"/>
    <property type="match status" value="1"/>
</dbReference>
<dbReference type="Proteomes" id="UP000636793">
    <property type="component" value="Unassembled WGS sequence"/>
</dbReference>
<evidence type="ECO:0000259" key="6">
    <source>
        <dbReference type="PROSITE" id="PS50006"/>
    </source>
</evidence>
<dbReference type="Gene3D" id="2.60.200.20">
    <property type="match status" value="1"/>
</dbReference>
<dbReference type="InterPro" id="IPR000253">
    <property type="entry name" value="FHA_dom"/>
</dbReference>
<name>A0A916SSE7_9MICO</name>
<evidence type="ECO:0000256" key="2">
    <source>
        <dbReference type="ARBA" id="ARBA00022741"/>
    </source>
</evidence>
<dbReference type="GO" id="GO:0003677">
    <property type="term" value="F:DNA binding"/>
    <property type="evidence" value="ECO:0007669"/>
    <property type="project" value="InterPro"/>
</dbReference>
<organism evidence="8 9">
    <name type="scientific">Flexivirga endophytica</name>
    <dbReference type="NCBI Taxonomy" id="1849103"/>
    <lineage>
        <taxon>Bacteria</taxon>
        <taxon>Bacillati</taxon>
        <taxon>Actinomycetota</taxon>
        <taxon>Actinomycetes</taxon>
        <taxon>Micrococcales</taxon>
        <taxon>Dermacoccaceae</taxon>
        <taxon>Flexivirga</taxon>
    </lineage>
</organism>
<dbReference type="Pfam" id="PF16697">
    <property type="entry name" value="Yop-YscD_cpl"/>
    <property type="match status" value="1"/>
</dbReference>
<comment type="caution">
    <text evidence="8">The sequence shown here is derived from an EMBL/GenBank/DDBJ whole genome shotgun (WGS) entry which is preliminary data.</text>
</comment>
<gene>
    <name evidence="8" type="ORF">GCM10011492_00100</name>
</gene>
<dbReference type="RefSeq" id="WP_188834954.1">
    <property type="nucleotide sequence ID" value="NZ_BMHI01000001.1"/>
</dbReference>
<keyword evidence="2 4" id="KW-0547">Nucleotide-binding</keyword>
<dbReference type="GO" id="GO:0005524">
    <property type="term" value="F:ATP binding"/>
    <property type="evidence" value="ECO:0007669"/>
    <property type="project" value="UniProtKB-UniRule"/>
</dbReference>
<evidence type="ECO:0000256" key="5">
    <source>
        <dbReference type="SAM" id="Phobius"/>
    </source>
</evidence>
<protein>
    <submittedName>
        <fullName evidence="8">Cell division protein FtsK</fullName>
    </submittedName>
</protein>
<dbReference type="InterPro" id="IPR008984">
    <property type="entry name" value="SMAD_FHA_dom_sf"/>
</dbReference>
<dbReference type="InterPro" id="IPR002543">
    <property type="entry name" value="FtsK_dom"/>
</dbReference>
<reference evidence="8" key="1">
    <citation type="journal article" date="2014" name="Int. J. Syst. Evol. Microbiol.">
        <title>Complete genome sequence of Corynebacterium casei LMG S-19264T (=DSM 44701T), isolated from a smear-ripened cheese.</title>
        <authorList>
            <consortium name="US DOE Joint Genome Institute (JGI-PGF)"/>
            <person name="Walter F."/>
            <person name="Albersmeier A."/>
            <person name="Kalinowski J."/>
            <person name="Ruckert C."/>
        </authorList>
    </citation>
    <scope>NUCLEOTIDE SEQUENCE</scope>
    <source>
        <strain evidence="8">CGMCC 1.15085</strain>
    </source>
</reference>
<keyword evidence="8" id="KW-0131">Cell cycle</keyword>
<reference evidence="8" key="2">
    <citation type="submission" date="2020-09" db="EMBL/GenBank/DDBJ databases">
        <authorList>
            <person name="Sun Q."/>
            <person name="Zhou Y."/>
        </authorList>
    </citation>
    <scope>NUCLEOTIDE SEQUENCE</scope>
    <source>
        <strain evidence="8">CGMCC 1.15085</strain>
    </source>
</reference>
<dbReference type="Pfam" id="PF01580">
    <property type="entry name" value="FtsK_SpoIIIE"/>
    <property type="match status" value="2"/>
</dbReference>
<dbReference type="InterPro" id="IPR050206">
    <property type="entry name" value="FtsK/SpoIIIE/SftA"/>
</dbReference>
<dbReference type="PROSITE" id="PS50006">
    <property type="entry name" value="FHA_DOMAIN"/>
    <property type="match status" value="1"/>
</dbReference>
<keyword evidence="8" id="KW-0132">Cell division</keyword>
<evidence type="ECO:0000259" key="7">
    <source>
        <dbReference type="PROSITE" id="PS50901"/>
    </source>
</evidence>
<feature type="domain" description="FtsK" evidence="7">
    <location>
        <begin position="633"/>
        <end position="821"/>
    </location>
</feature>
<dbReference type="SMART" id="SM00240">
    <property type="entry name" value="FHA"/>
    <property type="match status" value="1"/>
</dbReference>
<sequence>MTTAATETPTATRSASERALRVHLVPANGDPITVCVRAPEGTTWSAAREAISGCGIAVPDQLYAGSRLLAEDTPLGHPPLINGVQLSRHPTAADSRHLLELVVTEGPEVGARTALGRQVQRIGRASSNTLTLRDPDLSRTHLIVGLDQGRAMVSDTGSTNGSRIDDRPLAAERPVELRAGQRLRAGSTTFALERSLSADDSVLTDDSCRVPFQRAPRTPLEINEIELDRPTPPRKPERHKLPWPVIVLPAILALVMVVVMHNAMFLMFALLGPVMMIGQHVTERQGGSSRAKTQRAEYADALRRLDDDKQSAVDTELGIRRRITPPISETLRTAIARDGRLWSRAPSHHDYLVCRVGTGRIPSQVRVTGGGRGTETLLLPNAPISFSANDARVIGVSGAAADRARMTQGIVLQLAAWQSPHFLRFVIVCDSTAARKRWAWATALPHVTGTPHSASTIVDLETDENACTRALSELLPEKNDSPSLHNETPVVSTVVILDDCARLSNRPEVTALLREVERAGVALIAVGDDGDLPAECQVSIGVPTSTTVTIAGTVNATGCPDLPDATLARAVATRLAGIRDATPDVGSGALPDRAALLDVWRSAGCDATDATRVRDQWRMTPRSTVAPLGLTVDGVLRIDLATDGPHGLIAGTTGAGKSELLQTLVTSLALANRPDEMVFVLVDYKGGAAFQDCALLPHTVGLVTDLDAHLTARALTSLGAEVRRREQVLAAVGAKDIEDYQRIPGVATLARLVLVIDEFRVLAEEMPDFISGLVRLAAVGRSLGVHLVLATQRPAGVVSADIRANVNLRIALRVRDSSDSQDVIDAADAAQISAALPGRAIIRTGGGRPVTFQTARIGGCSTGDTADIEVSVADAGRAPTRLSALDEPGGPTDLQRVVAAVTAASAELAVNVPESPWLQPLPASVTVDDLRGVPHSVGGEPCRSEAIPFGLTDVPQEQTTRPIAWDLDADGHLAVIGGPRSGRSSLLRTIAVQAARTWPQQGLAVYVIDAGSNLGSLDALPQVGAVIDRDDAGRINQLVQWLSGEIRSRQQQFARDQVSGFAEHLRSGGHLPRILLLIDGWETLTEISEETTLGRLTDELLQLLRDGSAVGLYAAATGGRTLATGRVVSSFPRKLLLRLADSGDAVLLGMRDADLPETMPPGRAVVCPDGLELQVATPIVDLTGSAVAQHISSIAKRMRASEVHRFAPMPEQCRRADLPSPTDQVVLGIGGSDIAPIGLPFGGFGELAALIAGPPRSGRTTALATVAHQLSDRPMCWVGGHRAPASLPPDTEVIDAGVPEALASWLNEHPGGVLLVDDLDEMLGSPIDDLVTDYLQHGRRHGGIVCASGRSDTLSNAYRGAVAELRRRQTGVILQPGRRDGDLLGARLGPAGRPAPGRGVLVIRSRAVPIQVAA</sequence>
<evidence type="ECO:0000313" key="9">
    <source>
        <dbReference type="Proteomes" id="UP000636793"/>
    </source>
</evidence>
<feature type="binding site" evidence="4">
    <location>
        <begin position="651"/>
        <end position="658"/>
    </location>
    <ligand>
        <name>ATP</name>
        <dbReference type="ChEBI" id="CHEBI:30616"/>
    </ligand>
</feature>
<keyword evidence="3 4" id="KW-0067">ATP-binding</keyword>
<dbReference type="Gene3D" id="3.40.50.300">
    <property type="entry name" value="P-loop containing nucleotide triphosphate hydrolases"/>
    <property type="match status" value="3"/>
</dbReference>
<dbReference type="SUPFAM" id="SSF52540">
    <property type="entry name" value="P-loop containing nucleoside triphosphate hydrolases"/>
    <property type="match status" value="3"/>
</dbReference>
<keyword evidence="5" id="KW-0812">Transmembrane</keyword>
<accession>A0A916SSE7</accession>
<keyword evidence="5" id="KW-0472">Membrane</keyword>